<evidence type="ECO:0000313" key="1">
    <source>
        <dbReference type="EMBL" id="KAI5673552.1"/>
    </source>
</evidence>
<reference evidence="2" key="1">
    <citation type="journal article" date="2023" name="Nat. Plants">
        <title>Single-cell RNA sequencing provides a high-resolution roadmap for understanding the multicellular compartmentation of specialized metabolism.</title>
        <authorList>
            <person name="Sun S."/>
            <person name="Shen X."/>
            <person name="Li Y."/>
            <person name="Li Y."/>
            <person name="Wang S."/>
            <person name="Li R."/>
            <person name="Zhang H."/>
            <person name="Shen G."/>
            <person name="Guo B."/>
            <person name="Wei J."/>
            <person name="Xu J."/>
            <person name="St-Pierre B."/>
            <person name="Chen S."/>
            <person name="Sun C."/>
        </authorList>
    </citation>
    <scope>NUCLEOTIDE SEQUENCE [LARGE SCALE GENOMIC DNA]</scope>
</reference>
<comment type="caution">
    <text evidence="1">The sequence shown here is derived from an EMBL/GenBank/DDBJ whole genome shotgun (WGS) entry which is preliminary data.</text>
</comment>
<proteinExistence type="predicted"/>
<dbReference type="EMBL" id="CM044703">
    <property type="protein sequence ID" value="KAI5673552.1"/>
    <property type="molecule type" value="Genomic_DNA"/>
</dbReference>
<gene>
    <name evidence="1" type="ORF">M9H77_13916</name>
</gene>
<evidence type="ECO:0000313" key="2">
    <source>
        <dbReference type="Proteomes" id="UP001060085"/>
    </source>
</evidence>
<sequence>MDTFVSSELYKHLSLESFGILEDTAAWDLKLPFDPLPNEPIPYDSFFPEEQIVEFPLVPKSMVNLTYVDLKNPISFDSSLMIDDDAWGWEPQEKVVSKETDLTSMALQHDRATKENPKKPRGRPKGSKNNIIKPTEQEERPPKRIRRCVRQNFKLPEGWAIRENLRKNGRTAGHVDKTYIEPGTGRSFRSLPEVEAHLENKEKAKEGN</sequence>
<name>A0ACC0BLJ1_CATRO</name>
<accession>A0ACC0BLJ1</accession>
<organism evidence="1 2">
    <name type="scientific">Catharanthus roseus</name>
    <name type="common">Madagascar periwinkle</name>
    <name type="synonym">Vinca rosea</name>
    <dbReference type="NCBI Taxonomy" id="4058"/>
    <lineage>
        <taxon>Eukaryota</taxon>
        <taxon>Viridiplantae</taxon>
        <taxon>Streptophyta</taxon>
        <taxon>Embryophyta</taxon>
        <taxon>Tracheophyta</taxon>
        <taxon>Spermatophyta</taxon>
        <taxon>Magnoliopsida</taxon>
        <taxon>eudicotyledons</taxon>
        <taxon>Gunneridae</taxon>
        <taxon>Pentapetalae</taxon>
        <taxon>asterids</taxon>
        <taxon>lamiids</taxon>
        <taxon>Gentianales</taxon>
        <taxon>Apocynaceae</taxon>
        <taxon>Rauvolfioideae</taxon>
        <taxon>Vinceae</taxon>
        <taxon>Catharanthinae</taxon>
        <taxon>Catharanthus</taxon>
    </lineage>
</organism>
<dbReference type="Proteomes" id="UP001060085">
    <property type="component" value="Linkage Group LG03"/>
</dbReference>
<protein>
    <submittedName>
        <fullName evidence="1">Uncharacterized protein</fullName>
    </submittedName>
</protein>
<keyword evidence="2" id="KW-1185">Reference proteome</keyword>